<comment type="similarity">
    <text evidence="4">Belongs to the HAD-like hydrolase superfamily. MasA/MtnC family.</text>
</comment>
<evidence type="ECO:0000313" key="6">
    <source>
        <dbReference type="Proteomes" id="UP001204615"/>
    </source>
</evidence>
<keyword evidence="6" id="KW-1185">Reference proteome</keyword>
<dbReference type="HAMAP" id="MF_01681">
    <property type="entry name" value="Salvage_MtnC"/>
    <property type="match status" value="1"/>
</dbReference>
<dbReference type="SFLD" id="SFLDG01133">
    <property type="entry name" value="C1.5.4:_Enolase-phosphatase_Li"/>
    <property type="match status" value="1"/>
</dbReference>
<dbReference type="InterPro" id="IPR006439">
    <property type="entry name" value="HAD-SF_hydro_IA"/>
</dbReference>
<evidence type="ECO:0000256" key="4">
    <source>
        <dbReference type="HAMAP-Rule" id="MF_01681"/>
    </source>
</evidence>
<dbReference type="Gene3D" id="1.10.720.60">
    <property type="match status" value="1"/>
</dbReference>
<name>A0ABT1FC49_9GAMM</name>
<sequence length="228" mass="25587">MIEVRAIVTDIEGTTSSIHFVKDVLFPYARKRLPAFVETHGDRPEVQHWLHEAAKEAGFIEASRQEVIELLLRWIDEDRKSTALKALQGMIWQEGYEAGDYRAHVYPEVPARLRTWRAQGLKLYVYSSGSVPAQKLFFGYSEAGDLTPLFAGYFDTETGPKREQASYEAIAEAIGEQPAHLLFLSDIEQELDAARAAGFQTGWLLRDAATLPAASTHPAYRDFDAIAL</sequence>
<dbReference type="CDD" id="cd01629">
    <property type="entry name" value="HAD_EP"/>
    <property type="match status" value="1"/>
</dbReference>
<comment type="catalytic activity">
    <reaction evidence="4">
        <text>5-methylsulfanyl-2,3-dioxopentyl phosphate + H2O = 1,2-dihydroxy-5-(methylsulfanyl)pent-1-en-3-one + phosphate</text>
        <dbReference type="Rhea" id="RHEA:21700"/>
        <dbReference type="ChEBI" id="CHEBI:15377"/>
        <dbReference type="ChEBI" id="CHEBI:43474"/>
        <dbReference type="ChEBI" id="CHEBI:49252"/>
        <dbReference type="ChEBI" id="CHEBI:58828"/>
        <dbReference type="EC" id="3.1.3.77"/>
    </reaction>
</comment>
<proteinExistence type="inferred from homology"/>
<comment type="subunit">
    <text evidence="4">Monomer.</text>
</comment>
<dbReference type="PANTHER" id="PTHR20371">
    <property type="entry name" value="ENOLASE-PHOSPHATASE E1"/>
    <property type="match status" value="1"/>
</dbReference>
<comment type="caution">
    <text evidence="5">The sequence shown here is derived from an EMBL/GenBank/DDBJ whole genome shotgun (WGS) entry which is preliminary data.</text>
</comment>
<dbReference type="NCBIfam" id="TIGR01691">
    <property type="entry name" value="enolase-ppase"/>
    <property type="match status" value="1"/>
</dbReference>
<dbReference type="Pfam" id="PF00702">
    <property type="entry name" value="Hydrolase"/>
    <property type="match status" value="1"/>
</dbReference>
<keyword evidence="1 4" id="KW-0028">Amino-acid biosynthesis</keyword>
<dbReference type="EC" id="3.1.3.77" evidence="4"/>
<keyword evidence="2 4" id="KW-0378">Hydrolase</keyword>
<protein>
    <recommendedName>
        <fullName evidence="4">Enolase-phosphatase E1</fullName>
        <ecNumber evidence="4">3.1.3.77</ecNumber>
    </recommendedName>
    <alternativeName>
        <fullName evidence="4">2,3-diketo-5-methylthio-1-phosphopentane phosphatase</fullName>
    </alternativeName>
</protein>
<dbReference type="EMBL" id="JAMZEK010000003">
    <property type="protein sequence ID" value="MCP1374934.1"/>
    <property type="molecule type" value="Genomic_DNA"/>
</dbReference>
<dbReference type="SFLD" id="SFLDG01129">
    <property type="entry name" value="C1.5:_HAD__Beta-PGM__Phosphata"/>
    <property type="match status" value="1"/>
</dbReference>
<dbReference type="InterPro" id="IPR036412">
    <property type="entry name" value="HAD-like_sf"/>
</dbReference>
<dbReference type="InterPro" id="IPR023943">
    <property type="entry name" value="Enolase-ppase_E1"/>
</dbReference>
<evidence type="ECO:0000313" key="5">
    <source>
        <dbReference type="EMBL" id="MCP1374934.1"/>
    </source>
</evidence>
<keyword evidence="3 4" id="KW-0486">Methionine biosynthesis</keyword>
<comment type="cofactor">
    <cofactor evidence="4">
        <name>Mg(2+)</name>
        <dbReference type="ChEBI" id="CHEBI:18420"/>
    </cofactor>
    <text evidence="4">Binds 1 Mg(2+) ion per subunit.</text>
</comment>
<comment type="pathway">
    <text evidence="4">Amino-acid biosynthesis; L-methionine biosynthesis via salvage pathway; L-methionine from S-methyl-5-thio-alpha-D-ribose 1-phosphate: step 3/6.</text>
</comment>
<dbReference type="InterPro" id="IPR023214">
    <property type="entry name" value="HAD_sf"/>
</dbReference>
<accession>A0ABT1FC49</accession>
<dbReference type="NCBIfam" id="TIGR01549">
    <property type="entry name" value="HAD-SF-IA-v1"/>
    <property type="match status" value="1"/>
</dbReference>
<dbReference type="SFLD" id="SFLDF00044">
    <property type="entry name" value="enolase-phosphatase"/>
    <property type="match status" value="1"/>
</dbReference>
<gene>
    <name evidence="4 5" type="primary">mtnC</name>
    <name evidence="5" type="ORF">NC595_12780</name>
</gene>
<comment type="pathway">
    <text evidence="4">Amino-acid biosynthesis; L-methionine biosynthesis via salvage pathway; L-methionine from S-methyl-5-thio-alpha-D-ribose 1-phosphate: step 4/6.</text>
</comment>
<evidence type="ECO:0000256" key="1">
    <source>
        <dbReference type="ARBA" id="ARBA00022605"/>
    </source>
</evidence>
<reference evidence="5 6" key="1">
    <citation type="submission" date="2022-06" db="EMBL/GenBank/DDBJ databases">
        <title>Dyella sp. Sa strain:Sa Genome sequencing.</title>
        <authorList>
            <person name="Park S."/>
        </authorList>
    </citation>
    <scope>NUCLEOTIDE SEQUENCE [LARGE SCALE GENOMIC DNA]</scope>
    <source>
        <strain evidence="5 6">Sa</strain>
    </source>
</reference>
<dbReference type="SUPFAM" id="SSF56784">
    <property type="entry name" value="HAD-like"/>
    <property type="match status" value="1"/>
</dbReference>
<evidence type="ECO:0000256" key="3">
    <source>
        <dbReference type="ARBA" id="ARBA00023167"/>
    </source>
</evidence>
<dbReference type="GO" id="GO:0043874">
    <property type="term" value="F:acireductone synthase activity"/>
    <property type="evidence" value="ECO:0007669"/>
    <property type="project" value="UniProtKB-EC"/>
</dbReference>
<dbReference type="RefSeq" id="WP_253567053.1">
    <property type="nucleotide sequence ID" value="NZ_JAMZEK010000003.1"/>
</dbReference>
<dbReference type="PANTHER" id="PTHR20371:SF1">
    <property type="entry name" value="ENOLASE-PHOSPHATASE E1"/>
    <property type="match status" value="1"/>
</dbReference>
<dbReference type="PRINTS" id="PR00413">
    <property type="entry name" value="HADHALOGNASE"/>
</dbReference>
<evidence type="ECO:0000256" key="2">
    <source>
        <dbReference type="ARBA" id="ARBA00022801"/>
    </source>
</evidence>
<dbReference type="Gene3D" id="3.40.50.1000">
    <property type="entry name" value="HAD superfamily/HAD-like"/>
    <property type="match status" value="1"/>
</dbReference>
<keyword evidence="4" id="KW-0460">Magnesium</keyword>
<organism evidence="5 6">
    <name type="scientific">Dyella lutea</name>
    <dbReference type="NCBI Taxonomy" id="2950441"/>
    <lineage>
        <taxon>Bacteria</taxon>
        <taxon>Pseudomonadati</taxon>
        <taxon>Pseudomonadota</taxon>
        <taxon>Gammaproteobacteria</taxon>
        <taxon>Lysobacterales</taxon>
        <taxon>Rhodanobacteraceae</taxon>
        <taxon>Dyella</taxon>
    </lineage>
</organism>
<dbReference type="SFLD" id="SFLDS00003">
    <property type="entry name" value="Haloacid_Dehalogenase"/>
    <property type="match status" value="1"/>
</dbReference>
<keyword evidence="4" id="KW-0479">Metal-binding</keyword>
<comment type="function">
    <text evidence="4">Bifunctional enzyme that catalyzes the enolization of 2,3-diketo-5-methylthiopentyl-1-phosphate (DK-MTP-1-P) into the intermediate 2-hydroxy-3-keto-5-methylthiopentenyl-1-phosphate (HK-MTPenyl-1-P), which is then dephosphorylated to form the acireductone 1,2-dihydroxy-3-keto-5-methylthiopentene (DHK-MTPene).</text>
</comment>
<dbReference type="Proteomes" id="UP001204615">
    <property type="component" value="Unassembled WGS sequence"/>
</dbReference>